<dbReference type="Pfam" id="PF00126">
    <property type="entry name" value="HTH_1"/>
    <property type="match status" value="1"/>
</dbReference>
<evidence type="ECO:0000256" key="1">
    <source>
        <dbReference type="ARBA" id="ARBA00009437"/>
    </source>
</evidence>
<dbReference type="SUPFAM" id="SSF46785">
    <property type="entry name" value="Winged helix' DNA-binding domain"/>
    <property type="match status" value="1"/>
</dbReference>
<keyword evidence="4" id="KW-0804">Transcription</keyword>
<comment type="similarity">
    <text evidence="1">Belongs to the LysR transcriptional regulatory family.</text>
</comment>
<organism evidence="6 7">
    <name type="scientific">Bordetella petrii</name>
    <dbReference type="NCBI Taxonomy" id="94624"/>
    <lineage>
        <taxon>Bacteria</taxon>
        <taxon>Pseudomonadati</taxon>
        <taxon>Pseudomonadota</taxon>
        <taxon>Betaproteobacteria</taxon>
        <taxon>Burkholderiales</taxon>
        <taxon>Alcaligenaceae</taxon>
        <taxon>Bordetella</taxon>
    </lineage>
</organism>
<dbReference type="EMBL" id="JAUDJE010000007">
    <property type="protein sequence ID" value="MDM9559404.1"/>
    <property type="molecule type" value="Genomic_DNA"/>
</dbReference>
<reference evidence="6" key="1">
    <citation type="submission" date="2023-06" db="EMBL/GenBank/DDBJ databases">
        <title>full genome analysis of Phenantherene degrader P3.</title>
        <authorList>
            <person name="Akbar A."/>
            <person name="Rahmeh R."/>
            <person name="Kishk M."/>
        </authorList>
    </citation>
    <scope>NUCLEOTIDE SEQUENCE</scope>
    <source>
        <strain evidence="6">P3</strain>
    </source>
</reference>
<name>A0ABT7W2K9_9BORD</name>
<proteinExistence type="inferred from homology"/>
<dbReference type="Pfam" id="PF03466">
    <property type="entry name" value="LysR_substrate"/>
    <property type="match status" value="1"/>
</dbReference>
<dbReference type="InterPro" id="IPR000847">
    <property type="entry name" value="LysR_HTH_N"/>
</dbReference>
<dbReference type="Proteomes" id="UP001175604">
    <property type="component" value="Unassembled WGS sequence"/>
</dbReference>
<dbReference type="InterPro" id="IPR005119">
    <property type="entry name" value="LysR_subst-bd"/>
</dbReference>
<dbReference type="SUPFAM" id="SSF53850">
    <property type="entry name" value="Periplasmic binding protein-like II"/>
    <property type="match status" value="1"/>
</dbReference>
<accession>A0ABT7W2K9</accession>
<dbReference type="PROSITE" id="PS50931">
    <property type="entry name" value="HTH_LYSR"/>
    <property type="match status" value="1"/>
</dbReference>
<dbReference type="InterPro" id="IPR050950">
    <property type="entry name" value="HTH-type_LysR_regulators"/>
</dbReference>
<evidence type="ECO:0000256" key="4">
    <source>
        <dbReference type="ARBA" id="ARBA00023163"/>
    </source>
</evidence>
<gene>
    <name evidence="6" type="ORF">QUC21_10215</name>
</gene>
<dbReference type="Gene3D" id="3.40.190.10">
    <property type="entry name" value="Periplasmic binding protein-like II"/>
    <property type="match status" value="2"/>
</dbReference>
<keyword evidence="3" id="KW-0238">DNA-binding</keyword>
<protein>
    <submittedName>
        <fullName evidence="6">LysR family transcriptional regulator</fullName>
    </submittedName>
</protein>
<feature type="domain" description="HTH lysR-type" evidence="5">
    <location>
        <begin position="1"/>
        <end position="60"/>
    </location>
</feature>
<evidence type="ECO:0000313" key="6">
    <source>
        <dbReference type="EMBL" id="MDM9559404.1"/>
    </source>
</evidence>
<dbReference type="InterPro" id="IPR036390">
    <property type="entry name" value="WH_DNA-bd_sf"/>
</dbReference>
<comment type="caution">
    <text evidence="6">The sequence shown here is derived from an EMBL/GenBank/DDBJ whole genome shotgun (WGS) entry which is preliminary data.</text>
</comment>
<dbReference type="PRINTS" id="PR00039">
    <property type="entry name" value="HTHLYSR"/>
</dbReference>
<dbReference type="PANTHER" id="PTHR30419">
    <property type="entry name" value="HTH-TYPE TRANSCRIPTIONAL REGULATOR YBHD"/>
    <property type="match status" value="1"/>
</dbReference>
<evidence type="ECO:0000313" key="7">
    <source>
        <dbReference type="Proteomes" id="UP001175604"/>
    </source>
</evidence>
<sequence>MNFSFRQMRAFLAVARHASFTKAAEQLHISQAGLSAMVRDLETQLDCRLFERTTRAVRLTPAGQALLPVAQRAVHDLGAAVAQLGALGASGRDRLRVGVTPLIACSVIPEVLKRFHKLAPQLRVEVMDLDRSLIAARVESGDLDAGFGAFFTRVSGIRRRTVFPARLALAVPRLAGDRRRSVRWQQIDRDSLIALPDENPIQRLVNQHLGVQGDAPARVVTHLETVLAMVEAGLGQAVVPSFAAVASNRWQVRLVPVAPGVAVDYYCITRAGQGDSERIDTFVRCFGEVATAHMG</sequence>
<dbReference type="InterPro" id="IPR036388">
    <property type="entry name" value="WH-like_DNA-bd_sf"/>
</dbReference>
<keyword evidence="7" id="KW-1185">Reference proteome</keyword>
<evidence type="ECO:0000259" key="5">
    <source>
        <dbReference type="PROSITE" id="PS50931"/>
    </source>
</evidence>
<dbReference type="Gene3D" id="1.10.10.10">
    <property type="entry name" value="Winged helix-like DNA-binding domain superfamily/Winged helix DNA-binding domain"/>
    <property type="match status" value="1"/>
</dbReference>
<dbReference type="RefSeq" id="WP_289785559.1">
    <property type="nucleotide sequence ID" value="NZ_JAUDJE010000007.1"/>
</dbReference>
<evidence type="ECO:0000256" key="2">
    <source>
        <dbReference type="ARBA" id="ARBA00023015"/>
    </source>
</evidence>
<evidence type="ECO:0000256" key="3">
    <source>
        <dbReference type="ARBA" id="ARBA00023125"/>
    </source>
</evidence>
<keyword evidence="2" id="KW-0805">Transcription regulation</keyword>